<accession>A0A7R8VRI8</accession>
<proteinExistence type="predicted"/>
<reference evidence="2" key="1">
    <citation type="submission" date="2020-11" db="EMBL/GenBank/DDBJ databases">
        <authorList>
            <person name="Tran Van P."/>
        </authorList>
    </citation>
    <scope>NUCLEOTIDE SEQUENCE</scope>
</reference>
<name>A0A7R8VRI8_TIMDO</name>
<sequence>MHTDMGWLVLRFDWFSRSEHLRQSGQSRDELDYSGTNRDDEVGIEEVNPHLCAGRVENHLGKTTPSSPDRDSNLDLPVLSSRAQHETSALANFATEAVTFLVLFATTGSIWSDFKPQLEKLNRSKFTLVAWDPPGYGKSRPPDREFSLNFLRDDADIAAKFVQSLGLNKISLLGWSDGGITAMILAAKYPQNVDRMLIWGANAYIVEEELKIYQSIRDVSKWSERMRAPLVALYGEEYFQKTWSRWVDTFVSLYKERQGDICKDCLPLIQCRTLIAHGMKDPMISPEHLNYLLKHIKASR</sequence>
<dbReference type="InterPro" id="IPR000073">
    <property type="entry name" value="AB_hydrolase_1"/>
</dbReference>
<dbReference type="SUPFAM" id="SSF53474">
    <property type="entry name" value="alpha/beta-Hydrolases"/>
    <property type="match status" value="1"/>
</dbReference>
<protein>
    <recommendedName>
        <fullName evidence="1">AB hydrolase-1 domain-containing protein</fullName>
    </recommendedName>
</protein>
<organism evidence="2">
    <name type="scientific">Timema douglasi</name>
    <name type="common">Walking stick</name>
    <dbReference type="NCBI Taxonomy" id="61478"/>
    <lineage>
        <taxon>Eukaryota</taxon>
        <taxon>Metazoa</taxon>
        <taxon>Ecdysozoa</taxon>
        <taxon>Arthropoda</taxon>
        <taxon>Hexapoda</taxon>
        <taxon>Insecta</taxon>
        <taxon>Pterygota</taxon>
        <taxon>Neoptera</taxon>
        <taxon>Polyneoptera</taxon>
        <taxon>Phasmatodea</taxon>
        <taxon>Timematodea</taxon>
        <taxon>Timematoidea</taxon>
        <taxon>Timematidae</taxon>
        <taxon>Timema</taxon>
    </lineage>
</organism>
<dbReference type="Gene3D" id="3.40.50.1820">
    <property type="entry name" value="alpha/beta hydrolase"/>
    <property type="match status" value="1"/>
</dbReference>
<evidence type="ECO:0000259" key="1">
    <source>
        <dbReference type="Pfam" id="PF00561"/>
    </source>
</evidence>
<dbReference type="InterPro" id="IPR029058">
    <property type="entry name" value="AB_hydrolase_fold"/>
</dbReference>
<dbReference type="PANTHER" id="PTHR46331:SF2">
    <property type="entry name" value="VALACYCLOVIR HYDROLASE"/>
    <property type="match status" value="1"/>
</dbReference>
<dbReference type="EMBL" id="OA569239">
    <property type="protein sequence ID" value="CAD7202325.1"/>
    <property type="molecule type" value="Genomic_DNA"/>
</dbReference>
<dbReference type="Pfam" id="PF00561">
    <property type="entry name" value="Abhydrolase_1"/>
    <property type="match status" value="1"/>
</dbReference>
<feature type="domain" description="AB hydrolase-1" evidence="1">
    <location>
        <begin position="107"/>
        <end position="229"/>
    </location>
</feature>
<dbReference type="AlphaFoldDB" id="A0A7R8VRI8"/>
<gene>
    <name evidence="2" type="ORF">TDIB3V08_LOCUS8510</name>
</gene>
<dbReference type="PRINTS" id="PR00111">
    <property type="entry name" value="ABHYDROLASE"/>
</dbReference>
<dbReference type="GO" id="GO:0017171">
    <property type="term" value="F:serine hydrolase activity"/>
    <property type="evidence" value="ECO:0007669"/>
    <property type="project" value="TreeGrafter"/>
</dbReference>
<evidence type="ECO:0000313" key="2">
    <source>
        <dbReference type="EMBL" id="CAD7202325.1"/>
    </source>
</evidence>
<dbReference type="PANTHER" id="PTHR46331">
    <property type="entry name" value="VALACYCLOVIR HYDROLASE"/>
    <property type="match status" value="1"/>
</dbReference>